<dbReference type="EMBL" id="LIAE01010127">
    <property type="protein sequence ID" value="PAV66299.1"/>
    <property type="molecule type" value="Genomic_DNA"/>
</dbReference>
<gene>
    <name evidence="1" type="ORF">WR25_18097</name>
</gene>
<organism evidence="1 2">
    <name type="scientific">Diploscapter pachys</name>
    <dbReference type="NCBI Taxonomy" id="2018661"/>
    <lineage>
        <taxon>Eukaryota</taxon>
        <taxon>Metazoa</taxon>
        <taxon>Ecdysozoa</taxon>
        <taxon>Nematoda</taxon>
        <taxon>Chromadorea</taxon>
        <taxon>Rhabditida</taxon>
        <taxon>Rhabditina</taxon>
        <taxon>Rhabditomorpha</taxon>
        <taxon>Rhabditoidea</taxon>
        <taxon>Rhabditidae</taxon>
        <taxon>Diploscapter</taxon>
    </lineage>
</organism>
<proteinExistence type="predicted"/>
<dbReference type="AlphaFoldDB" id="A0A2A2JXL3"/>
<name>A0A2A2JXL3_9BILA</name>
<reference evidence="1 2" key="1">
    <citation type="journal article" date="2017" name="Curr. Biol.">
        <title>Genome architecture and evolution of a unichromosomal asexual nematode.</title>
        <authorList>
            <person name="Fradin H."/>
            <person name="Zegar C."/>
            <person name="Gutwein M."/>
            <person name="Lucas J."/>
            <person name="Kovtun M."/>
            <person name="Corcoran D."/>
            <person name="Baugh L.R."/>
            <person name="Kiontke K."/>
            <person name="Gunsalus K."/>
            <person name="Fitch D.H."/>
            <person name="Piano F."/>
        </authorList>
    </citation>
    <scope>NUCLEOTIDE SEQUENCE [LARGE SCALE GENOMIC DNA]</scope>
    <source>
        <strain evidence="1">PF1309</strain>
    </source>
</reference>
<keyword evidence="2" id="KW-1185">Reference proteome</keyword>
<dbReference type="Proteomes" id="UP000218231">
    <property type="component" value="Unassembled WGS sequence"/>
</dbReference>
<evidence type="ECO:0000313" key="2">
    <source>
        <dbReference type="Proteomes" id="UP000218231"/>
    </source>
</evidence>
<protein>
    <submittedName>
        <fullName evidence="1">Uncharacterized protein</fullName>
    </submittedName>
</protein>
<accession>A0A2A2JXL3</accession>
<sequence length="146" mass="16612">MVCNWQAAAGVCLGARRRRTCSNRTPPTYVPTEVVDRRRITPLGEERLLEARRFIYQRQACGGPYHSAAVQRQHHQATARVGVGSQVISLMLQRPLIEVGILAQHRQAQACKLIDVRRNRRAMQQAYFHGEAVVWSRWITRSGKPA</sequence>
<evidence type="ECO:0000313" key="1">
    <source>
        <dbReference type="EMBL" id="PAV66299.1"/>
    </source>
</evidence>
<comment type="caution">
    <text evidence="1">The sequence shown here is derived from an EMBL/GenBank/DDBJ whole genome shotgun (WGS) entry which is preliminary data.</text>
</comment>